<dbReference type="GO" id="GO:0004176">
    <property type="term" value="F:ATP-dependent peptidase activity"/>
    <property type="evidence" value="ECO:0007669"/>
    <property type="project" value="UniProtKB-UniRule"/>
</dbReference>
<dbReference type="SMART" id="SM00382">
    <property type="entry name" value="AAA"/>
    <property type="match status" value="1"/>
</dbReference>
<dbReference type="EMBL" id="LNYY01000019">
    <property type="protein sequence ID" value="KTD67918.1"/>
    <property type="molecule type" value="Genomic_DNA"/>
</dbReference>
<dbReference type="CDD" id="cd19500">
    <property type="entry name" value="RecA-like_Lon"/>
    <property type="match status" value="1"/>
</dbReference>
<dbReference type="PRINTS" id="PR00830">
    <property type="entry name" value="ENDOLAPTASE"/>
</dbReference>
<keyword evidence="6 10" id="KW-0720">Serine protease</keyword>
<keyword evidence="19" id="KW-1185">Reference proteome</keyword>
<comment type="catalytic activity">
    <reaction evidence="9 10 11 14">
        <text>Hydrolysis of proteins in presence of ATP.</text>
        <dbReference type="EC" id="3.4.21.53"/>
    </reaction>
</comment>
<evidence type="ECO:0000256" key="9">
    <source>
        <dbReference type="ARBA" id="ARBA00050665"/>
    </source>
</evidence>
<organism evidence="18 19">
    <name type="scientific">Legionella steelei</name>
    <dbReference type="NCBI Taxonomy" id="947033"/>
    <lineage>
        <taxon>Bacteria</taxon>
        <taxon>Pseudomonadati</taxon>
        <taxon>Pseudomonadota</taxon>
        <taxon>Gammaproteobacteria</taxon>
        <taxon>Legionellales</taxon>
        <taxon>Legionellaceae</taxon>
        <taxon>Legionella</taxon>
    </lineage>
</organism>
<keyword evidence="3 10" id="KW-0645">Protease</keyword>
<evidence type="ECO:0000256" key="11">
    <source>
        <dbReference type="PIRNR" id="PIRNR001174"/>
    </source>
</evidence>
<evidence type="ECO:0000256" key="2">
    <source>
        <dbReference type="ARBA" id="ARBA00022490"/>
    </source>
</evidence>
<evidence type="ECO:0000256" key="10">
    <source>
        <dbReference type="HAMAP-Rule" id="MF_01973"/>
    </source>
</evidence>
<feature type="active site" evidence="10 12">
    <location>
        <position position="688"/>
    </location>
</feature>
<reference evidence="18 19" key="1">
    <citation type="submission" date="2015-11" db="EMBL/GenBank/DDBJ databases">
        <title>Genomic analysis of 38 Legionella species identifies large and diverse effector repertoires.</title>
        <authorList>
            <person name="Burstein D."/>
            <person name="Amaro F."/>
            <person name="Zusman T."/>
            <person name="Lifshitz Z."/>
            <person name="Cohen O."/>
            <person name="Gilbert J.A."/>
            <person name="Pupko T."/>
            <person name="Shuman H.A."/>
            <person name="Segal G."/>
        </authorList>
    </citation>
    <scope>NUCLEOTIDE SEQUENCE [LARGE SCALE GENOMIC DNA]</scope>
    <source>
        <strain evidence="18 19">IMVS3376</strain>
    </source>
</reference>
<keyword evidence="7 10" id="KW-0067">ATP-binding</keyword>
<dbReference type="Gene3D" id="1.20.58.1480">
    <property type="match status" value="1"/>
</dbReference>
<keyword evidence="4 10" id="KW-0547">Nucleotide-binding</keyword>
<dbReference type="Gene3D" id="3.40.50.300">
    <property type="entry name" value="P-loop containing nucleotide triphosphate hydrolases"/>
    <property type="match status" value="1"/>
</dbReference>
<dbReference type="SUPFAM" id="SSF88697">
    <property type="entry name" value="PUA domain-like"/>
    <property type="match status" value="1"/>
</dbReference>
<evidence type="ECO:0000256" key="1">
    <source>
        <dbReference type="ARBA" id="ARBA00004496"/>
    </source>
</evidence>
<dbReference type="InterPro" id="IPR054594">
    <property type="entry name" value="Lon_lid"/>
</dbReference>
<dbReference type="PROSITE" id="PS51786">
    <property type="entry name" value="LON_PROTEOLYTIC"/>
    <property type="match status" value="1"/>
</dbReference>
<comment type="subcellular location">
    <subcellularLocation>
        <location evidence="1 10 11">Cytoplasm</location>
    </subcellularLocation>
</comment>
<evidence type="ECO:0000256" key="7">
    <source>
        <dbReference type="ARBA" id="ARBA00022840"/>
    </source>
</evidence>
<dbReference type="FunFam" id="3.40.50.300:FF:000021">
    <property type="entry name" value="Lon protease homolog"/>
    <property type="match status" value="1"/>
</dbReference>
<evidence type="ECO:0000259" key="16">
    <source>
        <dbReference type="PROSITE" id="PS51786"/>
    </source>
</evidence>
<dbReference type="FunFam" id="3.30.230.10:FF:000010">
    <property type="entry name" value="Lon protease"/>
    <property type="match status" value="1"/>
</dbReference>
<proteinExistence type="evidence at transcript level"/>
<comment type="caution">
    <text evidence="18">The sequence shown here is derived from an EMBL/GenBank/DDBJ whole genome shotgun (WGS) entry which is preliminary data.</text>
</comment>
<dbReference type="SMART" id="SM00464">
    <property type="entry name" value="LON"/>
    <property type="match status" value="1"/>
</dbReference>
<dbReference type="EC" id="3.4.21.53" evidence="10 11"/>
<comment type="subunit">
    <text evidence="10 11">Homohexamer. Organized in a ring with a central cavity.</text>
</comment>
<keyword evidence="15" id="KW-0175">Coiled coil</keyword>
<dbReference type="FunFam" id="1.20.5.5270:FF:000002">
    <property type="entry name" value="Lon protease homolog"/>
    <property type="match status" value="1"/>
</dbReference>
<dbReference type="Gene3D" id="1.10.8.60">
    <property type="match status" value="1"/>
</dbReference>
<dbReference type="Pfam" id="PF22667">
    <property type="entry name" value="Lon_lid"/>
    <property type="match status" value="1"/>
</dbReference>
<feature type="domain" description="Lon N-terminal" evidence="17">
    <location>
        <begin position="18"/>
        <end position="213"/>
    </location>
</feature>
<evidence type="ECO:0000256" key="14">
    <source>
        <dbReference type="PROSITE-ProRule" id="PRU01122"/>
    </source>
</evidence>
<dbReference type="InterPro" id="IPR008269">
    <property type="entry name" value="Lon_proteolytic"/>
</dbReference>
<keyword evidence="2 10" id="KW-0963">Cytoplasm</keyword>
<dbReference type="InterPro" id="IPR014721">
    <property type="entry name" value="Ribsml_uS5_D2-typ_fold_subgr"/>
</dbReference>
<accession>A0A0W0ZGC0</accession>
<dbReference type="FunFam" id="1.20.58.1480:FF:000001">
    <property type="entry name" value="Lon protease"/>
    <property type="match status" value="1"/>
</dbReference>
<comment type="similarity">
    <text evidence="10 11 14">Belongs to the peptidase S16 family.</text>
</comment>
<dbReference type="Pfam" id="PF05362">
    <property type="entry name" value="Lon_C"/>
    <property type="match status" value="1"/>
</dbReference>
<dbReference type="Gene3D" id="2.30.130.40">
    <property type="entry name" value="LON domain-like"/>
    <property type="match status" value="1"/>
</dbReference>
<dbReference type="InterPro" id="IPR027543">
    <property type="entry name" value="Lon_bac"/>
</dbReference>
<dbReference type="GO" id="GO:0005524">
    <property type="term" value="F:ATP binding"/>
    <property type="evidence" value="ECO:0007669"/>
    <property type="project" value="UniProtKB-UniRule"/>
</dbReference>
<evidence type="ECO:0000259" key="17">
    <source>
        <dbReference type="PROSITE" id="PS51787"/>
    </source>
</evidence>
<feature type="active site" evidence="10 12">
    <location>
        <position position="731"/>
    </location>
</feature>
<dbReference type="Gene3D" id="1.20.5.5270">
    <property type="match status" value="1"/>
</dbReference>
<feature type="coiled-coil region" evidence="15">
    <location>
        <begin position="246"/>
        <end position="280"/>
    </location>
</feature>
<evidence type="ECO:0000313" key="18">
    <source>
        <dbReference type="EMBL" id="KTD67918.1"/>
    </source>
</evidence>
<dbReference type="RefSeq" id="WP_058510056.1">
    <property type="nucleotide sequence ID" value="NZ_DAIOMV010000015.1"/>
</dbReference>
<dbReference type="InterPro" id="IPR003593">
    <property type="entry name" value="AAA+_ATPase"/>
</dbReference>
<dbReference type="InterPro" id="IPR027417">
    <property type="entry name" value="P-loop_NTPase"/>
</dbReference>
<dbReference type="InterPro" id="IPR003111">
    <property type="entry name" value="Lon_prtase_N"/>
</dbReference>
<dbReference type="AlphaFoldDB" id="A0A0W0ZGC0"/>
<feature type="domain" description="Lon proteolytic" evidence="16">
    <location>
        <begin position="601"/>
        <end position="782"/>
    </location>
</feature>
<dbReference type="PATRIC" id="fig|947033.5.peg.1149"/>
<dbReference type="SUPFAM" id="SSF52540">
    <property type="entry name" value="P-loop containing nucleoside triphosphate hydrolases"/>
    <property type="match status" value="1"/>
</dbReference>
<evidence type="ECO:0000256" key="13">
    <source>
        <dbReference type="PIRSR" id="PIRSR001174-2"/>
    </source>
</evidence>
<dbReference type="OrthoDB" id="9803599at2"/>
<dbReference type="Pfam" id="PF00004">
    <property type="entry name" value="AAA"/>
    <property type="match status" value="1"/>
</dbReference>
<gene>
    <name evidence="10 18" type="primary">lon</name>
    <name evidence="18" type="ORF">Lste_1076</name>
</gene>
<dbReference type="NCBIfam" id="NF008053">
    <property type="entry name" value="PRK10787.1"/>
    <property type="match status" value="1"/>
</dbReference>
<keyword evidence="5 10" id="KW-0378">Hydrolase</keyword>
<evidence type="ECO:0000256" key="12">
    <source>
        <dbReference type="PIRSR" id="PIRSR001174-1"/>
    </source>
</evidence>
<comment type="function">
    <text evidence="10">ATP-dependent serine protease that mediates the selective degradation of mutant and abnormal proteins as well as certain short-lived regulatory proteins. Required for cellular homeostasis and for survival from DNA damage and developmental changes induced by stress. Degrades polypeptides processively to yield small peptide fragments that are 5 to 10 amino acids long. Binds to DNA in a double-stranded, site-specific manner.</text>
</comment>
<dbReference type="InterPro" id="IPR004815">
    <property type="entry name" value="Lon_bac/euk-typ"/>
</dbReference>
<dbReference type="InterPro" id="IPR015947">
    <property type="entry name" value="PUA-like_sf"/>
</dbReference>
<evidence type="ECO:0000256" key="15">
    <source>
        <dbReference type="SAM" id="Coils"/>
    </source>
</evidence>
<keyword evidence="8 10" id="KW-0346">Stress response</keyword>
<dbReference type="Gene3D" id="3.30.230.10">
    <property type="match status" value="1"/>
</dbReference>
<dbReference type="PIRSF" id="PIRSF001174">
    <property type="entry name" value="Lon_proteas"/>
    <property type="match status" value="1"/>
</dbReference>
<dbReference type="Proteomes" id="UP000054926">
    <property type="component" value="Unassembled WGS sequence"/>
</dbReference>
<sequence>MSTEIIETSNETENLSNIPVLPLRDVVVYPHMVIPLFVGRGKSIKALEAAMVDSKQIFLVAQKKSSNDDPSEADIFQVGTLSSVLQLLKLPDGTVKVLVEGEKRAKAKEYNQTKGYLEADLELLDDENAAVQEPDVSILMRSLMSQFEQYIKLNKKIPPEVLSPLAGIEEPGRLADTIAAHLTLKVDDKQELLETLDVGTRLERLMSAIENEIDLLHVEKRVRGRVKRQMEKSQREYYLNEQMKAIQKELGELGEEGNEIEQLENSINKAGMTKEAKEKSLAELHKLKMMSPMSAEATVIRNYLDWMLTVPWKKRTKIQFDLLKAEKLLDKEHYGLERVKERIIEYLAVQQRVKRLKGPILCLVGPPGVGKTSLGQSIANATGRTFIRIALGGVRDEAEIRGHRRTYIGSMPGKIIQKLCKAGVKNPLIMLDEVDKMAMDFRGDPAAALLEVLDPEQNHTFNDHYLEVDYDLSDVMFIATANSLEIPAPLLDRMEVIRLAGYTEDEKVSIAEKYLVPKQVVLNGLSNQEIHISEGAIREVIRHYTREAGVRNLERDIASVCRKVVKEILSNKKVKKMNVTTSNIEKYLGVKKFRYGLAEEFDQVGQVTGLAWTSVGGELLTIEASMMPGKGKVTHTGQLGEVMQESIHAAMTVVRSRAAKFGLADDFYDKNDFHVHVPEGATPKDGPSAGIGMCTVLVSVVTHIPVKADVAMTGEITLRGQVLPIGGLKEKLLAAHRGGIKHVIIPEENVKDLEEIPDNVLRKLTIHPVKTIEQVLELALQRSPWLDKPTNVQSEALVGKRSKKIKNNDLHTH</sequence>
<dbReference type="GO" id="GO:0043565">
    <property type="term" value="F:sequence-specific DNA binding"/>
    <property type="evidence" value="ECO:0007669"/>
    <property type="project" value="UniProtKB-UniRule"/>
</dbReference>
<evidence type="ECO:0000256" key="8">
    <source>
        <dbReference type="ARBA" id="ARBA00023016"/>
    </source>
</evidence>
<dbReference type="GO" id="GO:0005737">
    <property type="term" value="C:cytoplasm"/>
    <property type="evidence" value="ECO:0007669"/>
    <property type="project" value="UniProtKB-SubCell"/>
</dbReference>
<evidence type="ECO:0000256" key="5">
    <source>
        <dbReference type="ARBA" id="ARBA00022801"/>
    </source>
</evidence>
<evidence type="ECO:0000313" key="19">
    <source>
        <dbReference type="Proteomes" id="UP000054926"/>
    </source>
</evidence>
<dbReference type="PROSITE" id="PS51787">
    <property type="entry name" value="LON_N"/>
    <property type="match status" value="1"/>
</dbReference>
<dbReference type="GO" id="GO:0004252">
    <property type="term" value="F:serine-type endopeptidase activity"/>
    <property type="evidence" value="ECO:0007669"/>
    <property type="project" value="UniProtKB-UniRule"/>
</dbReference>
<dbReference type="InterPro" id="IPR020568">
    <property type="entry name" value="Ribosomal_Su5_D2-typ_SF"/>
</dbReference>
<protein>
    <recommendedName>
        <fullName evidence="10 11">Lon protease</fullName>
        <ecNumber evidence="10 11">3.4.21.53</ecNumber>
    </recommendedName>
    <alternativeName>
        <fullName evidence="10">ATP-dependent protease La</fullName>
    </alternativeName>
</protein>
<dbReference type="InterPro" id="IPR003959">
    <property type="entry name" value="ATPase_AAA_core"/>
</dbReference>
<dbReference type="HAMAP" id="MF_01973">
    <property type="entry name" value="lon_bact"/>
    <property type="match status" value="1"/>
</dbReference>
<dbReference type="STRING" id="947033.Lste_1076"/>
<comment type="induction">
    <text evidence="10">By heat shock.</text>
</comment>
<dbReference type="GO" id="GO:0016887">
    <property type="term" value="F:ATP hydrolysis activity"/>
    <property type="evidence" value="ECO:0007669"/>
    <property type="project" value="UniProtKB-UniRule"/>
</dbReference>
<evidence type="ECO:0000256" key="6">
    <source>
        <dbReference type="ARBA" id="ARBA00022825"/>
    </source>
</evidence>
<evidence type="ECO:0000256" key="4">
    <source>
        <dbReference type="ARBA" id="ARBA00022741"/>
    </source>
</evidence>
<dbReference type="InterPro" id="IPR046336">
    <property type="entry name" value="Lon_prtase_N_sf"/>
</dbReference>
<dbReference type="PANTHER" id="PTHR10046">
    <property type="entry name" value="ATP DEPENDENT LON PROTEASE FAMILY MEMBER"/>
    <property type="match status" value="1"/>
</dbReference>
<dbReference type="GO" id="GO:0006515">
    <property type="term" value="P:protein quality control for misfolded or incompletely synthesized proteins"/>
    <property type="evidence" value="ECO:0007669"/>
    <property type="project" value="UniProtKB-UniRule"/>
</dbReference>
<dbReference type="Pfam" id="PF02190">
    <property type="entry name" value="LON_substr_bdg"/>
    <property type="match status" value="1"/>
</dbReference>
<evidence type="ECO:0000256" key="3">
    <source>
        <dbReference type="ARBA" id="ARBA00022670"/>
    </source>
</evidence>
<dbReference type="GO" id="GO:0034605">
    <property type="term" value="P:cellular response to heat"/>
    <property type="evidence" value="ECO:0007669"/>
    <property type="project" value="UniProtKB-UniRule"/>
</dbReference>
<name>A0A0W0ZGC0_9GAMM</name>
<dbReference type="InterPro" id="IPR027065">
    <property type="entry name" value="Lon_Prtase"/>
</dbReference>
<dbReference type="NCBIfam" id="TIGR00763">
    <property type="entry name" value="lon"/>
    <property type="match status" value="1"/>
</dbReference>
<dbReference type="SUPFAM" id="SSF54211">
    <property type="entry name" value="Ribosomal protein S5 domain 2-like"/>
    <property type="match status" value="1"/>
</dbReference>
<feature type="binding site" evidence="10 13">
    <location>
        <begin position="365"/>
        <end position="372"/>
    </location>
    <ligand>
        <name>ATP</name>
        <dbReference type="ChEBI" id="CHEBI:30616"/>
    </ligand>
</feature>